<dbReference type="RefSeq" id="WP_250867512.1">
    <property type="nucleotide sequence ID" value="NZ_JAGSOI010000009.1"/>
</dbReference>
<feature type="transmembrane region" description="Helical" evidence="1">
    <location>
        <begin position="227"/>
        <end position="246"/>
    </location>
</feature>
<reference evidence="2" key="2">
    <citation type="submission" date="2021-04" db="EMBL/GenBank/DDBJ databases">
        <authorList>
            <person name="Dong X."/>
        </authorList>
    </citation>
    <scope>NUCLEOTIDE SEQUENCE</scope>
    <source>
        <strain evidence="2">LLY</strain>
    </source>
</reference>
<sequence length="258" mass="29261">MDRSVLNSTIPQELLDLSTDINSSYSTTDIVLDLISYPLMAILALMIYLEISKIYSISQYQGLKHFKNAFLFFGIGNLSFLTVVISFIMLKFSILMGTYFFLIVGVPALVLALFGFWIARSELLYTITWRHFDSISTKRVIKALFFIGLMFFVFIDLIIYSLLSEAYGFAMGMVYKGLIFALILLLIKSNLRSSGRMGSIKHPYYLGLIMLFTLNFLGIFADLIAESSIATIFINGLTITAYIIILKGIRKWSRILTI</sequence>
<evidence type="ECO:0000256" key="1">
    <source>
        <dbReference type="SAM" id="Phobius"/>
    </source>
</evidence>
<evidence type="ECO:0000313" key="2">
    <source>
        <dbReference type="EMBL" id="MCM1986145.1"/>
    </source>
</evidence>
<proteinExistence type="predicted"/>
<gene>
    <name evidence="2" type="ORF">KDK67_03825</name>
</gene>
<keyword evidence="1" id="KW-0472">Membrane</keyword>
<feature type="transmembrane region" description="Helical" evidence="1">
    <location>
        <begin position="30"/>
        <end position="49"/>
    </location>
</feature>
<feature type="transmembrane region" description="Helical" evidence="1">
    <location>
        <begin position="169"/>
        <end position="191"/>
    </location>
</feature>
<evidence type="ECO:0000313" key="3">
    <source>
        <dbReference type="Proteomes" id="UP001056766"/>
    </source>
</evidence>
<feature type="transmembrane region" description="Helical" evidence="1">
    <location>
        <begin position="96"/>
        <end position="119"/>
    </location>
</feature>
<feature type="transmembrane region" description="Helical" evidence="1">
    <location>
        <begin position="140"/>
        <end position="163"/>
    </location>
</feature>
<dbReference type="Proteomes" id="UP001056766">
    <property type="component" value="Unassembled WGS sequence"/>
</dbReference>
<feature type="transmembrane region" description="Helical" evidence="1">
    <location>
        <begin position="70"/>
        <end position="90"/>
    </location>
</feature>
<name>A0A9E4ZDI2_9EURY</name>
<accession>A0A9E4ZDI2</accession>
<protein>
    <submittedName>
        <fullName evidence="2">Uncharacterized protein</fullName>
    </submittedName>
</protein>
<dbReference type="AlphaFoldDB" id="A0A9E4ZDI2"/>
<organism evidence="2 3">
    <name type="scientific">Methanococcoides seepicolus</name>
    <dbReference type="NCBI Taxonomy" id="2828780"/>
    <lineage>
        <taxon>Archaea</taxon>
        <taxon>Methanobacteriati</taxon>
        <taxon>Methanobacteriota</taxon>
        <taxon>Stenosarchaea group</taxon>
        <taxon>Methanomicrobia</taxon>
        <taxon>Methanosarcinales</taxon>
        <taxon>Methanosarcinaceae</taxon>
        <taxon>Methanococcoides</taxon>
    </lineage>
</organism>
<keyword evidence="1" id="KW-0812">Transmembrane</keyword>
<comment type="caution">
    <text evidence="2">The sequence shown here is derived from an EMBL/GenBank/DDBJ whole genome shotgun (WGS) entry which is preliminary data.</text>
</comment>
<keyword evidence="3" id="KW-1185">Reference proteome</keyword>
<keyword evidence="1" id="KW-1133">Transmembrane helix</keyword>
<reference evidence="2" key="1">
    <citation type="journal article" date="2021" name="mSystems">
        <title>Bacteria and Archaea Synergistically Convert Glycine Betaine to Biogenic Methane in the Formosa Cold Seep of the South China Sea.</title>
        <authorList>
            <person name="Li L."/>
            <person name="Zhang W."/>
            <person name="Zhang S."/>
            <person name="Song L."/>
            <person name="Sun Q."/>
            <person name="Zhang H."/>
            <person name="Xiang H."/>
            <person name="Dong X."/>
        </authorList>
    </citation>
    <scope>NUCLEOTIDE SEQUENCE</scope>
    <source>
        <strain evidence="2">LLY</strain>
    </source>
</reference>
<feature type="transmembrane region" description="Helical" evidence="1">
    <location>
        <begin position="203"/>
        <end position="221"/>
    </location>
</feature>
<dbReference type="EMBL" id="JAGSOI010000009">
    <property type="protein sequence ID" value="MCM1986145.1"/>
    <property type="molecule type" value="Genomic_DNA"/>
</dbReference>